<organism evidence="1 2">
    <name type="scientific">Brachionus plicatilis</name>
    <name type="common">Marine rotifer</name>
    <name type="synonym">Brachionus muelleri</name>
    <dbReference type="NCBI Taxonomy" id="10195"/>
    <lineage>
        <taxon>Eukaryota</taxon>
        <taxon>Metazoa</taxon>
        <taxon>Spiralia</taxon>
        <taxon>Gnathifera</taxon>
        <taxon>Rotifera</taxon>
        <taxon>Eurotatoria</taxon>
        <taxon>Monogononta</taxon>
        <taxon>Pseudotrocha</taxon>
        <taxon>Ploima</taxon>
        <taxon>Brachionidae</taxon>
        <taxon>Brachionus</taxon>
    </lineage>
</organism>
<accession>A0A3M7R3E6</accession>
<proteinExistence type="predicted"/>
<keyword evidence="2" id="KW-1185">Reference proteome</keyword>
<dbReference type="Proteomes" id="UP000276133">
    <property type="component" value="Unassembled WGS sequence"/>
</dbReference>
<dbReference type="AlphaFoldDB" id="A0A3M7R3E6"/>
<protein>
    <submittedName>
        <fullName evidence="1">Uncharacterized protein</fullName>
    </submittedName>
</protein>
<gene>
    <name evidence="1" type="ORF">BpHYR1_004728</name>
</gene>
<dbReference type="EMBL" id="REGN01004306">
    <property type="protein sequence ID" value="RNA18103.1"/>
    <property type="molecule type" value="Genomic_DNA"/>
</dbReference>
<name>A0A3M7R3E6_BRAPC</name>
<evidence type="ECO:0000313" key="1">
    <source>
        <dbReference type="EMBL" id="RNA18103.1"/>
    </source>
</evidence>
<evidence type="ECO:0000313" key="2">
    <source>
        <dbReference type="Proteomes" id="UP000276133"/>
    </source>
</evidence>
<reference evidence="1 2" key="1">
    <citation type="journal article" date="2018" name="Sci. Rep.">
        <title>Genomic signatures of local adaptation to the degree of environmental predictability in rotifers.</title>
        <authorList>
            <person name="Franch-Gras L."/>
            <person name="Hahn C."/>
            <person name="Garcia-Roger E.M."/>
            <person name="Carmona M.J."/>
            <person name="Serra M."/>
            <person name="Gomez A."/>
        </authorList>
    </citation>
    <scope>NUCLEOTIDE SEQUENCE [LARGE SCALE GENOMIC DNA]</scope>
    <source>
        <strain evidence="1">HYR1</strain>
    </source>
</reference>
<comment type="caution">
    <text evidence="1">The sequence shown here is derived from an EMBL/GenBank/DDBJ whole genome shotgun (WGS) entry which is preliminary data.</text>
</comment>
<sequence>MKITIFTGACLNHFLNSKVASIKLIGQNFQLGKKSFDERSSLYLMKNVSEKQKIRCNLSIDLYIQYSLNLLNQFITSPLVPQRI</sequence>